<evidence type="ECO:0000313" key="10">
    <source>
        <dbReference type="Proteomes" id="UP001551189"/>
    </source>
</evidence>
<keyword evidence="10" id="KW-1185">Reference proteome</keyword>
<evidence type="ECO:0000259" key="7">
    <source>
        <dbReference type="PROSITE" id="PS50043"/>
    </source>
</evidence>
<gene>
    <name evidence="9" type="ORF">ABZ931_11780</name>
</gene>
<evidence type="ECO:0000256" key="2">
    <source>
        <dbReference type="ARBA" id="ARBA00023015"/>
    </source>
</evidence>
<comment type="caution">
    <text evidence="9">The sequence shown here is derived from an EMBL/GenBank/DDBJ whole genome shotgun (WGS) entry which is preliminary data.</text>
</comment>
<organism evidence="9 10">
    <name type="scientific">Streptomyces neyagawaensis</name>
    <dbReference type="NCBI Taxonomy" id="42238"/>
    <lineage>
        <taxon>Bacteria</taxon>
        <taxon>Bacillati</taxon>
        <taxon>Actinomycetota</taxon>
        <taxon>Actinomycetes</taxon>
        <taxon>Kitasatosporales</taxon>
        <taxon>Streptomycetaceae</taxon>
        <taxon>Streptomyces</taxon>
    </lineage>
</organism>
<keyword evidence="2" id="KW-0805">Transcription regulation</keyword>
<evidence type="ECO:0000256" key="1">
    <source>
        <dbReference type="ARBA" id="ARBA00022553"/>
    </source>
</evidence>
<feature type="domain" description="HTH luxR-type" evidence="7">
    <location>
        <begin position="200"/>
        <end position="265"/>
    </location>
</feature>
<dbReference type="PRINTS" id="PR00038">
    <property type="entry name" value="HTHLUXR"/>
</dbReference>
<dbReference type="PANTHER" id="PTHR43214">
    <property type="entry name" value="TWO-COMPONENT RESPONSE REGULATOR"/>
    <property type="match status" value="1"/>
</dbReference>
<evidence type="ECO:0000256" key="5">
    <source>
        <dbReference type="PROSITE-ProRule" id="PRU00169"/>
    </source>
</evidence>
<evidence type="ECO:0000256" key="4">
    <source>
        <dbReference type="ARBA" id="ARBA00023163"/>
    </source>
</evidence>
<dbReference type="InterPro" id="IPR001789">
    <property type="entry name" value="Sig_transdc_resp-reg_receiver"/>
</dbReference>
<dbReference type="SMART" id="SM00421">
    <property type="entry name" value="HTH_LUXR"/>
    <property type="match status" value="1"/>
</dbReference>
<keyword evidence="4" id="KW-0804">Transcription</keyword>
<feature type="compositionally biased region" description="Pro residues" evidence="6">
    <location>
        <begin position="15"/>
        <end position="55"/>
    </location>
</feature>
<evidence type="ECO:0000259" key="8">
    <source>
        <dbReference type="PROSITE" id="PS50110"/>
    </source>
</evidence>
<dbReference type="RefSeq" id="WP_359694029.1">
    <property type="nucleotide sequence ID" value="NZ_JBEYXT010000039.1"/>
</dbReference>
<dbReference type="InterPro" id="IPR000792">
    <property type="entry name" value="Tscrpt_reg_LuxR_C"/>
</dbReference>
<feature type="region of interest" description="Disordered" evidence="6">
    <location>
        <begin position="1"/>
        <end position="56"/>
    </location>
</feature>
<feature type="domain" description="Response regulatory" evidence="8">
    <location>
        <begin position="55"/>
        <end position="172"/>
    </location>
</feature>
<evidence type="ECO:0000256" key="3">
    <source>
        <dbReference type="ARBA" id="ARBA00023125"/>
    </source>
</evidence>
<dbReference type="Proteomes" id="UP001551189">
    <property type="component" value="Unassembled WGS sequence"/>
</dbReference>
<dbReference type="SUPFAM" id="SSF52172">
    <property type="entry name" value="CheY-like"/>
    <property type="match status" value="1"/>
</dbReference>
<protein>
    <submittedName>
        <fullName evidence="9">Response regulator transcription factor</fullName>
    </submittedName>
</protein>
<dbReference type="PANTHER" id="PTHR43214:SF24">
    <property type="entry name" value="TRANSCRIPTIONAL REGULATORY PROTEIN NARL-RELATED"/>
    <property type="match status" value="1"/>
</dbReference>
<dbReference type="Pfam" id="PF00196">
    <property type="entry name" value="GerE"/>
    <property type="match status" value="1"/>
</dbReference>
<keyword evidence="3" id="KW-0238">DNA-binding</keyword>
<dbReference type="Pfam" id="PF00072">
    <property type="entry name" value="Response_reg"/>
    <property type="match status" value="1"/>
</dbReference>
<dbReference type="EMBL" id="JBEYXT010000039">
    <property type="protein sequence ID" value="MEU6801679.1"/>
    <property type="molecule type" value="Genomic_DNA"/>
</dbReference>
<accession>A0ABV3AY45</accession>
<dbReference type="SMART" id="SM00448">
    <property type="entry name" value="REC"/>
    <property type="match status" value="1"/>
</dbReference>
<sequence length="276" mass="28793">MTPPSPNSPPSSGSPLPPGSEPPPGATPPPGSSLSPGSPPPPNSPPSPNSTPPPRVVIADDQALVRTGFSMILTADGMDVVAQAADGDEAVDAVHRTHPDLVLMDIRMPGKDGLEATREILAAGLPTPPRIVMLTTFDLDRYVYAALAAGASGFLLKDVTPEHLVAAVRLARTGDALLAPTITRRLIERFLSPTPDTPALHRDLTPLTPRERQILRALAAGLSNAELATHFHLSEATVKTHVARILAKLNLRDRAQAVVVAYESGLITPGSTAAAP</sequence>
<proteinExistence type="predicted"/>
<reference evidence="9 10" key="1">
    <citation type="submission" date="2024-06" db="EMBL/GenBank/DDBJ databases">
        <title>The Natural Products Discovery Center: Release of the First 8490 Sequenced Strains for Exploring Actinobacteria Biosynthetic Diversity.</title>
        <authorList>
            <person name="Kalkreuter E."/>
            <person name="Kautsar S.A."/>
            <person name="Yang D."/>
            <person name="Bader C.D."/>
            <person name="Teijaro C.N."/>
            <person name="Fluegel L."/>
            <person name="Davis C.M."/>
            <person name="Simpson J.R."/>
            <person name="Lauterbach L."/>
            <person name="Steele A.D."/>
            <person name="Gui C."/>
            <person name="Meng S."/>
            <person name="Li G."/>
            <person name="Viehrig K."/>
            <person name="Ye F."/>
            <person name="Su P."/>
            <person name="Kiefer A.F."/>
            <person name="Nichols A."/>
            <person name="Cepeda A.J."/>
            <person name="Yan W."/>
            <person name="Fan B."/>
            <person name="Jiang Y."/>
            <person name="Adhikari A."/>
            <person name="Zheng C.-J."/>
            <person name="Schuster L."/>
            <person name="Cowan T.M."/>
            <person name="Smanski M.J."/>
            <person name="Chevrette M.G."/>
            <person name="De Carvalho L.P.S."/>
            <person name="Shen B."/>
        </authorList>
    </citation>
    <scope>NUCLEOTIDE SEQUENCE [LARGE SCALE GENOMIC DNA]</scope>
    <source>
        <strain evidence="9 10">NPDC046851</strain>
    </source>
</reference>
<dbReference type="Gene3D" id="3.40.50.2300">
    <property type="match status" value="1"/>
</dbReference>
<dbReference type="InterPro" id="IPR058245">
    <property type="entry name" value="NreC/VraR/RcsB-like_REC"/>
</dbReference>
<evidence type="ECO:0000313" key="9">
    <source>
        <dbReference type="EMBL" id="MEU6801679.1"/>
    </source>
</evidence>
<name>A0ABV3AY45_9ACTN</name>
<dbReference type="CDD" id="cd17535">
    <property type="entry name" value="REC_NarL-like"/>
    <property type="match status" value="1"/>
</dbReference>
<dbReference type="PROSITE" id="PS50043">
    <property type="entry name" value="HTH_LUXR_2"/>
    <property type="match status" value="1"/>
</dbReference>
<feature type="modified residue" description="4-aspartylphosphate" evidence="5">
    <location>
        <position position="105"/>
    </location>
</feature>
<dbReference type="InterPro" id="IPR039420">
    <property type="entry name" value="WalR-like"/>
</dbReference>
<dbReference type="CDD" id="cd06170">
    <property type="entry name" value="LuxR_C_like"/>
    <property type="match status" value="1"/>
</dbReference>
<keyword evidence="1 5" id="KW-0597">Phosphoprotein</keyword>
<dbReference type="PROSITE" id="PS50110">
    <property type="entry name" value="RESPONSE_REGULATORY"/>
    <property type="match status" value="1"/>
</dbReference>
<evidence type="ECO:0000256" key="6">
    <source>
        <dbReference type="SAM" id="MobiDB-lite"/>
    </source>
</evidence>
<dbReference type="InterPro" id="IPR011006">
    <property type="entry name" value="CheY-like_superfamily"/>
</dbReference>